<dbReference type="EMBL" id="BTSX01000005">
    <property type="protein sequence ID" value="GMT01499.1"/>
    <property type="molecule type" value="Genomic_DNA"/>
</dbReference>
<sequence length="153" mass="17115">ATDHDIWVLCDGNRKYINGMNGTFQTIISKANFNYDTDVYYTANSVGFTKIQSGDFLPFEIHHNRIIYITIKGSANSSCRLICDCFPVRHDEPVIVSSGGYVHKTNYGNLWLDLQGRYHAPPRKVTTEQPMGESEVSNCEEGCELGKGGTVSR</sequence>
<reference evidence="2" key="1">
    <citation type="submission" date="2023-10" db="EMBL/GenBank/DDBJ databases">
        <title>Genome assembly of Pristionchus species.</title>
        <authorList>
            <person name="Yoshida K."/>
            <person name="Sommer R.J."/>
        </authorList>
    </citation>
    <scope>NUCLEOTIDE SEQUENCE</scope>
    <source>
        <strain evidence="2">RS0144</strain>
    </source>
</reference>
<dbReference type="Proteomes" id="UP001432027">
    <property type="component" value="Unassembled WGS sequence"/>
</dbReference>
<comment type="caution">
    <text evidence="2">The sequence shown here is derived from an EMBL/GenBank/DDBJ whole genome shotgun (WGS) entry which is preliminary data.</text>
</comment>
<proteinExistence type="predicted"/>
<dbReference type="AlphaFoldDB" id="A0AAV5U4Z1"/>
<feature type="region of interest" description="Disordered" evidence="1">
    <location>
        <begin position="125"/>
        <end position="153"/>
    </location>
</feature>
<accession>A0AAV5U4Z1</accession>
<evidence type="ECO:0000256" key="1">
    <source>
        <dbReference type="SAM" id="MobiDB-lite"/>
    </source>
</evidence>
<keyword evidence="3" id="KW-1185">Reference proteome</keyword>
<gene>
    <name evidence="2" type="ORF">PENTCL1PPCAC_23673</name>
</gene>
<feature type="non-terminal residue" evidence="2">
    <location>
        <position position="1"/>
    </location>
</feature>
<evidence type="ECO:0000313" key="2">
    <source>
        <dbReference type="EMBL" id="GMT01499.1"/>
    </source>
</evidence>
<evidence type="ECO:0000313" key="3">
    <source>
        <dbReference type="Proteomes" id="UP001432027"/>
    </source>
</evidence>
<organism evidence="2 3">
    <name type="scientific">Pristionchus entomophagus</name>
    <dbReference type="NCBI Taxonomy" id="358040"/>
    <lineage>
        <taxon>Eukaryota</taxon>
        <taxon>Metazoa</taxon>
        <taxon>Ecdysozoa</taxon>
        <taxon>Nematoda</taxon>
        <taxon>Chromadorea</taxon>
        <taxon>Rhabditida</taxon>
        <taxon>Rhabditina</taxon>
        <taxon>Diplogasteromorpha</taxon>
        <taxon>Diplogasteroidea</taxon>
        <taxon>Neodiplogasteridae</taxon>
        <taxon>Pristionchus</taxon>
    </lineage>
</organism>
<feature type="non-terminal residue" evidence="2">
    <location>
        <position position="153"/>
    </location>
</feature>
<protein>
    <submittedName>
        <fullName evidence="2">Uncharacterized protein</fullName>
    </submittedName>
</protein>
<name>A0AAV5U4Z1_9BILA</name>